<organism evidence="1 2">
    <name type="scientific">Apatococcus lobatus</name>
    <dbReference type="NCBI Taxonomy" id="904363"/>
    <lineage>
        <taxon>Eukaryota</taxon>
        <taxon>Viridiplantae</taxon>
        <taxon>Chlorophyta</taxon>
        <taxon>core chlorophytes</taxon>
        <taxon>Trebouxiophyceae</taxon>
        <taxon>Chlorellales</taxon>
        <taxon>Chlorellaceae</taxon>
        <taxon>Apatococcus</taxon>
    </lineage>
</organism>
<dbReference type="AlphaFoldDB" id="A0AAW1RGF5"/>
<dbReference type="Proteomes" id="UP001438707">
    <property type="component" value="Unassembled WGS sequence"/>
</dbReference>
<proteinExistence type="predicted"/>
<dbReference type="EMBL" id="JALJOS010000012">
    <property type="protein sequence ID" value="KAK9832322.1"/>
    <property type="molecule type" value="Genomic_DNA"/>
</dbReference>
<evidence type="ECO:0000313" key="2">
    <source>
        <dbReference type="Proteomes" id="UP001438707"/>
    </source>
</evidence>
<sequence length="73" mass="8140">MPCTLVTSSGRLRLTARWCGKRGQPILHGHSKGPVHAYKMAEELARMTHPARHHLYLRHASPCGACALQQPRC</sequence>
<gene>
    <name evidence="1" type="ORF">WJX74_006185</name>
</gene>
<comment type="caution">
    <text evidence="1">The sequence shown here is derived from an EMBL/GenBank/DDBJ whole genome shotgun (WGS) entry which is preliminary data.</text>
</comment>
<name>A0AAW1RGF5_9CHLO</name>
<protein>
    <submittedName>
        <fullName evidence="1">Uncharacterized protein</fullName>
    </submittedName>
</protein>
<accession>A0AAW1RGF5</accession>
<reference evidence="1 2" key="1">
    <citation type="journal article" date="2024" name="Nat. Commun.">
        <title>Phylogenomics reveals the evolutionary origins of lichenization in chlorophyte algae.</title>
        <authorList>
            <person name="Puginier C."/>
            <person name="Libourel C."/>
            <person name="Otte J."/>
            <person name="Skaloud P."/>
            <person name="Haon M."/>
            <person name="Grisel S."/>
            <person name="Petersen M."/>
            <person name="Berrin J.G."/>
            <person name="Delaux P.M."/>
            <person name="Dal Grande F."/>
            <person name="Keller J."/>
        </authorList>
    </citation>
    <scope>NUCLEOTIDE SEQUENCE [LARGE SCALE GENOMIC DNA]</scope>
    <source>
        <strain evidence="1 2">SAG 2145</strain>
    </source>
</reference>
<keyword evidence="2" id="KW-1185">Reference proteome</keyword>
<evidence type="ECO:0000313" key="1">
    <source>
        <dbReference type="EMBL" id="KAK9832322.1"/>
    </source>
</evidence>